<proteinExistence type="predicted"/>
<organism evidence="2 3">
    <name type="scientific">Streblomastix strix</name>
    <dbReference type="NCBI Taxonomy" id="222440"/>
    <lineage>
        <taxon>Eukaryota</taxon>
        <taxon>Metamonada</taxon>
        <taxon>Preaxostyla</taxon>
        <taxon>Oxymonadida</taxon>
        <taxon>Streblomastigidae</taxon>
        <taxon>Streblomastix</taxon>
    </lineage>
</organism>
<keyword evidence="1" id="KW-0472">Membrane</keyword>
<accession>A0A5J4U350</accession>
<evidence type="ECO:0000313" key="3">
    <source>
        <dbReference type="Proteomes" id="UP000324800"/>
    </source>
</evidence>
<evidence type="ECO:0000256" key="1">
    <source>
        <dbReference type="SAM" id="Phobius"/>
    </source>
</evidence>
<dbReference type="AlphaFoldDB" id="A0A5J4U350"/>
<gene>
    <name evidence="2" type="ORF">EZS28_039447</name>
</gene>
<dbReference type="EMBL" id="SNRW01020940">
    <property type="protein sequence ID" value="KAA6365027.1"/>
    <property type="molecule type" value="Genomic_DNA"/>
</dbReference>
<protein>
    <submittedName>
        <fullName evidence="2">Uncharacterized protein</fullName>
    </submittedName>
</protein>
<reference evidence="2 3" key="1">
    <citation type="submission" date="2019-03" db="EMBL/GenBank/DDBJ databases">
        <title>Single cell metagenomics reveals metabolic interactions within the superorganism composed of flagellate Streblomastix strix and complex community of Bacteroidetes bacteria on its surface.</title>
        <authorList>
            <person name="Treitli S.C."/>
            <person name="Kolisko M."/>
            <person name="Husnik F."/>
            <person name="Keeling P."/>
            <person name="Hampl V."/>
        </authorList>
    </citation>
    <scope>NUCLEOTIDE SEQUENCE [LARGE SCALE GENOMIC DNA]</scope>
    <source>
        <strain evidence="2">ST1C</strain>
    </source>
</reference>
<keyword evidence="1" id="KW-1133">Transmembrane helix</keyword>
<sequence length="212" mass="24286">METKKLIYTYLRKLIIRLNNMRQEEQEIQRSVQIYYCQLGLIVYIGITGWILNTLRTLFGNLIDIQQINDESVFVNSLLRKIATRGAIAYSFKHAASTEQAGQGLETTKLNTFLCTILMGIRGQSYATQTISQQIDSVIERNGINTLPVCDLYHSGNSMLSRNSIVQPLALPFYETLSVCRGIKSTDNTRARSDMIYFDQHRNDDMSRQQDQ</sequence>
<dbReference type="Proteomes" id="UP000324800">
    <property type="component" value="Unassembled WGS sequence"/>
</dbReference>
<comment type="caution">
    <text evidence="2">The sequence shown here is derived from an EMBL/GenBank/DDBJ whole genome shotgun (WGS) entry which is preliminary data.</text>
</comment>
<feature type="transmembrane region" description="Helical" evidence="1">
    <location>
        <begin position="32"/>
        <end position="52"/>
    </location>
</feature>
<keyword evidence="1" id="KW-0812">Transmembrane</keyword>
<name>A0A5J4U350_9EUKA</name>
<evidence type="ECO:0000313" key="2">
    <source>
        <dbReference type="EMBL" id="KAA6365027.1"/>
    </source>
</evidence>